<evidence type="ECO:0000256" key="1">
    <source>
        <dbReference type="SAM" id="Phobius"/>
    </source>
</evidence>
<reference evidence="2" key="1">
    <citation type="submission" date="2018-02" db="EMBL/GenBank/DDBJ databases">
        <authorList>
            <person name="Cohen D.B."/>
            <person name="Kent A.D."/>
        </authorList>
    </citation>
    <scope>NUCLEOTIDE SEQUENCE</scope>
</reference>
<feature type="transmembrane region" description="Helical" evidence="1">
    <location>
        <begin position="465"/>
        <end position="484"/>
    </location>
</feature>
<proteinExistence type="predicted"/>
<feature type="transmembrane region" description="Helical" evidence="1">
    <location>
        <begin position="435"/>
        <end position="453"/>
    </location>
</feature>
<dbReference type="AlphaFoldDB" id="A0A2N9HGY9"/>
<gene>
    <name evidence="2" type="ORF">FSB_LOCUS41439</name>
</gene>
<evidence type="ECO:0000313" key="2">
    <source>
        <dbReference type="EMBL" id="SPD13557.1"/>
    </source>
</evidence>
<keyword evidence="1" id="KW-0812">Transmembrane</keyword>
<name>A0A2N9HGY9_FAGSY</name>
<organism evidence="2">
    <name type="scientific">Fagus sylvatica</name>
    <name type="common">Beechnut</name>
    <dbReference type="NCBI Taxonomy" id="28930"/>
    <lineage>
        <taxon>Eukaryota</taxon>
        <taxon>Viridiplantae</taxon>
        <taxon>Streptophyta</taxon>
        <taxon>Embryophyta</taxon>
        <taxon>Tracheophyta</taxon>
        <taxon>Spermatophyta</taxon>
        <taxon>Magnoliopsida</taxon>
        <taxon>eudicotyledons</taxon>
        <taxon>Gunneridae</taxon>
        <taxon>Pentapetalae</taxon>
        <taxon>rosids</taxon>
        <taxon>fabids</taxon>
        <taxon>Fagales</taxon>
        <taxon>Fagaceae</taxon>
        <taxon>Fagus</taxon>
    </lineage>
</organism>
<accession>A0A2N9HGY9</accession>
<keyword evidence="1" id="KW-1133">Transmembrane helix</keyword>
<sequence>MLSANREFHDVAGVIIFPTHPGSRINLLRAGKTLRAKAAVREKKCVLLPARFFSNLVPVPDSRESELGLVRYGPASRVHRGVFGPFEGSFPIRIPADPDKFLAIREFHVVHGCVLFPMCPGSQINLLRVRKTLCASVATSVGKFPELSAKPYFALHRGELGFARYDPANGGRRNVPYAKGGGQFDPVFGLVNGPVKPWSNLVNLGQTWSFGQSSPNPWKCIPDLHFKGFWARRTLVGLGTARSNLGQTSVNSSQTWSTLVKLGQTLGNVSRTFFLGVFDVMSPRRNRPDLVRAASFCVPTPEKIPGGGHAWAAIFFHCWAYSLKVSLLFFSILCRSNRSDAILHLQVNHRVPPPVVFLKLWDLELGRHGHVGELGHAGEVRVLERVQALHEPDFLFQVVDLATQLGISPLRFRWRWLPWWRWRPRWWAHVDARMFFWYFVIGVLVVIFSPVFILRISFHHQTHPIFGYPILGWMFTWLAFTRALTGADDHANIDFPRKAKGYWIKGESLSTRPLIPTGVEEERWVFMTPSPRYKRFRGGSVPARQPPESGFDP</sequence>
<protein>
    <submittedName>
        <fullName evidence="2">Uncharacterized protein</fullName>
    </submittedName>
</protein>
<dbReference type="EMBL" id="OIVN01003780">
    <property type="protein sequence ID" value="SPD13557.1"/>
    <property type="molecule type" value="Genomic_DNA"/>
</dbReference>
<keyword evidence="1" id="KW-0472">Membrane</keyword>